<feature type="compositionally biased region" description="Polar residues" evidence="6">
    <location>
        <begin position="392"/>
        <end position="420"/>
    </location>
</feature>
<dbReference type="OrthoDB" id="4525788at2759"/>
<reference evidence="10" key="1">
    <citation type="submission" date="2019-04" db="EMBL/GenBank/DDBJ databases">
        <title>Friends and foes A comparative genomics studyof 23 Aspergillus species from section Flavi.</title>
        <authorList>
            <consortium name="DOE Joint Genome Institute"/>
            <person name="Kjaerbolling I."/>
            <person name="Vesth T."/>
            <person name="Frisvad J.C."/>
            <person name="Nybo J.L."/>
            <person name="Theobald S."/>
            <person name="Kildgaard S."/>
            <person name="Isbrandt T."/>
            <person name="Kuo A."/>
            <person name="Sato A."/>
            <person name="Lyhne E.K."/>
            <person name="Kogle M.E."/>
            <person name="Wiebenga A."/>
            <person name="Kun R.S."/>
            <person name="Lubbers R.J."/>
            <person name="Makela M.R."/>
            <person name="Barry K."/>
            <person name="Chovatia M."/>
            <person name="Clum A."/>
            <person name="Daum C."/>
            <person name="Haridas S."/>
            <person name="He G."/>
            <person name="LaButti K."/>
            <person name="Lipzen A."/>
            <person name="Mondo S."/>
            <person name="Riley R."/>
            <person name="Salamov A."/>
            <person name="Simmons B.A."/>
            <person name="Magnuson J.K."/>
            <person name="Henrissat B."/>
            <person name="Mortensen U.H."/>
            <person name="Larsen T.O."/>
            <person name="Devries R.P."/>
            <person name="Grigoriev I.V."/>
            <person name="Machida M."/>
            <person name="Baker S.E."/>
            <person name="Andersen M.R."/>
        </authorList>
    </citation>
    <scope>NUCLEOTIDE SEQUENCE [LARGE SCALE GENOMIC DNA]</scope>
    <source>
        <strain evidence="10">CBS 553.77</strain>
    </source>
</reference>
<dbReference type="PANTHER" id="PTHR33048:SF129">
    <property type="entry name" value="INTEGRAL MEMBRANE PROTEIN-RELATED"/>
    <property type="match status" value="1"/>
</dbReference>
<dbReference type="PANTHER" id="PTHR33048">
    <property type="entry name" value="PTH11-LIKE INTEGRAL MEMBRANE PROTEIN (AFU_ORTHOLOGUE AFUA_5G11245)"/>
    <property type="match status" value="1"/>
</dbReference>
<feature type="region of interest" description="Disordered" evidence="6">
    <location>
        <begin position="308"/>
        <end position="340"/>
    </location>
</feature>
<evidence type="ECO:0000259" key="8">
    <source>
        <dbReference type="Pfam" id="PF20684"/>
    </source>
</evidence>
<feature type="region of interest" description="Disordered" evidence="6">
    <location>
        <begin position="353"/>
        <end position="420"/>
    </location>
</feature>
<evidence type="ECO:0000256" key="2">
    <source>
        <dbReference type="ARBA" id="ARBA00022692"/>
    </source>
</evidence>
<proteinExistence type="inferred from homology"/>
<keyword evidence="4 7" id="KW-0472">Membrane</keyword>
<sequence>MKVAPASVVATWPAPNFVDPPTRGNSVLIVTIVFATLAFLVTCLRLYTRFKITCSPGIDDLLIVVALAFTIAMCIILCLLTEQYGGNRHIWDVPLEWFSTVSKLNLLFQTLFSLSSSITKIALLWFCKRLLGAGSKGLYNTYNMALNGAIVMVALLCLSFLFVCTFQCSPIHAYWDYKPTYPHHCLNEGAYIFASSVINIVTDFLSTVVPMPLIWNLNLPARQRIAVMSIFGLGIVVNIAGIARTVYAYKSLIGSDDTTWWGWLGLLSSSVEINLGLICASAPALRPLITHFLPWLLQSTHQYPSEYGQSHPRKLWSSTHPAGHSTRRSKERPYHHPDSQLERLEVYRTVEMESWTESRNPNDPDGNAQSMPSNDARVITPSYDFHLKSSGAVYTSPGSEKSCTPLTRQNSSPFNDKNSL</sequence>
<dbReference type="GO" id="GO:0016020">
    <property type="term" value="C:membrane"/>
    <property type="evidence" value="ECO:0007669"/>
    <property type="project" value="UniProtKB-SubCell"/>
</dbReference>
<dbReference type="EMBL" id="ML739075">
    <property type="protein sequence ID" value="KAE8354306.1"/>
    <property type="molecule type" value="Genomic_DNA"/>
</dbReference>
<comment type="subcellular location">
    <subcellularLocation>
        <location evidence="1">Membrane</location>
        <topology evidence="1">Multi-pass membrane protein</topology>
    </subcellularLocation>
</comment>
<feature type="compositionally biased region" description="Polar residues" evidence="6">
    <location>
        <begin position="355"/>
        <end position="373"/>
    </location>
</feature>
<evidence type="ECO:0000256" key="3">
    <source>
        <dbReference type="ARBA" id="ARBA00022989"/>
    </source>
</evidence>
<feature type="compositionally biased region" description="Basic and acidic residues" evidence="6">
    <location>
        <begin position="331"/>
        <end position="340"/>
    </location>
</feature>
<feature type="domain" description="Rhodopsin" evidence="8">
    <location>
        <begin position="44"/>
        <end position="290"/>
    </location>
</feature>
<evidence type="ECO:0000313" key="9">
    <source>
        <dbReference type="EMBL" id="KAE8354306.1"/>
    </source>
</evidence>
<evidence type="ECO:0000313" key="10">
    <source>
        <dbReference type="Proteomes" id="UP000327118"/>
    </source>
</evidence>
<dbReference type="InterPro" id="IPR049326">
    <property type="entry name" value="Rhodopsin_dom_fungi"/>
</dbReference>
<feature type="transmembrane region" description="Helical" evidence="7">
    <location>
        <begin position="106"/>
        <end position="127"/>
    </location>
</feature>
<feature type="transmembrane region" description="Helical" evidence="7">
    <location>
        <begin position="148"/>
        <end position="175"/>
    </location>
</feature>
<feature type="transmembrane region" description="Helical" evidence="7">
    <location>
        <begin position="60"/>
        <end position="86"/>
    </location>
</feature>
<feature type="transmembrane region" description="Helical" evidence="7">
    <location>
        <begin position="190"/>
        <end position="213"/>
    </location>
</feature>
<accession>A0A5N6ZBR6</accession>
<comment type="similarity">
    <text evidence="5">Belongs to the SAT4 family.</text>
</comment>
<evidence type="ECO:0000256" key="5">
    <source>
        <dbReference type="ARBA" id="ARBA00038359"/>
    </source>
</evidence>
<evidence type="ECO:0000256" key="4">
    <source>
        <dbReference type="ARBA" id="ARBA00023136"/>
    </source>
</evidence>
<keyword evidence="3 7" id="KW-1133">Transmembrane helix</keyword>
<keyword evidence="2 7" id="KW-0812">Transmembrane</keyword>
<evidence type="ECO:0000256" key="7">
    <source>
        <dbReference type="SAM" id="Phobius"/>
    </source>
</evidence>
<dbReference type="Pfam" id="PF20684">
    <property type="entry name" value="Fung_rhodopsin"/>
    <property type="match status" value="1"/>
</dbReference>
<protein>
    <recommendedName>
        <fullName evidence="8">Rhodopsin domain-containing protein</fullName>
    </recommendedName>
</protein>
<dbReference type="InterPro" id="IPR052337">
    <property type="entry name" value="SAT4-like"/>
</dbReference>
<organism evidence="9 10">
    <name type="scientific">Aspergillus coremiiformis</name>
    <dbReference type="NCBI Taxonomy" id="138285"/>
    <lineage>
        <taxon>Eukaryota</taxon>
        <taxon>Fungi</taxon>
        <taxon>Dikarya</taxon>
        <taxon>Ascomycota</taxon>
        <taxon>Pezizomycotina</taxon>
        <taxon>Eurotiomycetes</taxon>
        <taxon>Eurotiomycetidae</taxon>
        <taxon>Eurotiales</taxon>
        <taxon>Aspergillaceae</taxon>
        <taxon>Aspergillus</taxon>
        <taxon>Aspergillus subgen. Circumdati</taxon>
    </lineage>
</organism>
<gene>
    <name evidence="9" type="ORF">BDV28DRAFT_87856</name>
</gene>
<feature type="transmembrane region" description="Helical" evidence="7">
    <location>
        <begin position="27"/>
        <end position="48"/>
    </location>
</feature>
<evidence type="ECO:0000256" key="6">
    <source>
        <dbReference type="SAM" id="MobiDB-lite"/>
    </source>
</evidence>
<evidence type="ECO:0000256" key="1">
    <source>
        <dbReference type="ARBA" id="ARBA00004141"/>
    </source>
</evidence>
<keyword evidence="10" id="KW-1185">Reference proteome</keyword>
<feature type="transmembrane region" description="Helical" evidence="7">
    <location>
        <begin position="225"/>
        <end position="249"/>
    </location>
</feature>
<dbReference type="AlphaFoldDB" id="A0A5N6ZBR6"/>
<dbReference type="Proteomes" id="UP000327118">
    <property type="component" value="Unassembled WGS sequence"/>
</dbReference>
<name>A0A5N6ZBR6_9EURO</name>